<keyword evidence="3" id="KW-1185">Reference proteome</keyword>
<organism evidence="2 3">
    <name type="scientific">Thamnocephalis sphaerospora</name>
    <dbReference type="NCBI Taxonomy" id="78915"/>
    <lineage>
        <taxon>Eukaryota</taxon>
        <taxon>Fungi</taxon>
        <taxon>Fungi incertae sedis</taxon>
        <taxon>Zoopagomycota</taxon>
        <taxon>Zoopagomycotina</taxon>
        <taxon>Zoopagomycetes</taxon>
        <taxon>Zoopagales</taxon>
        <taxon>Sigmoideomycetaceae</taxon>
        <taxon>Thamnocephalis</taxon>
    </lineage>
</organism>
<protein>
    <submittedName>
        <fullName evidence="2">Uncharacterized protein</fullName>
    </submittedName>
</protein>
<evidence type="ECO:0000313" key="2">
    <source>
        <dbReference type="EMBL" id="RKP10554.1"/>
    </source>
</evidence>
<dbReference type="EMBL" id="KZ992447">
    <property type="protein sequence ID" value="RKP10554.1"/>
    <property type="molecule type" value="Genomic_DNA"/>
</dbReference>
<accession>A0A4P9XW73</accession>
<gene>
    <name evidence="2" type="ORF">THASP1DRAFT_27647</name>
</gene>
<evidence type="ECO:0000256" key="1">
    <source>
        <dbReference type="SAM" id="MobiDB-lite"/>
    </source>
</evidence>
<evidence type="ECO:0000313" key="3">
    <source>
        <dbReference type="Proteomes" id="UP000271241"/>
    </source>
</evidence>
<sequence length="367" mass="40167">MSDYLPDFDDEDLDRHGGAPQLPPFAFELQAGGFAASFMENANNPYAIPFQSQLTQQSDDQVVPEPVMQDNSRDNLAMEEAEQEEPPANLTWPLILDPELQSLLSSAVANNDLNTVHDIMEELAADGVEYPSPMLPQASSFQLDPITHPLQRHELYDFHIRSPSTCCDSASSPPASLGKQAGNYSNASSSSHMPTSMDASYSWPSTAFSSRVCSRRHSPPLQPDQASTPTQATPMLSETHMSQTLQQIANHWSAHVGEQAPNPVPDGTPPAILPATRRAAAPRRSLLRSIVHRVVAALKRRRRRREPEYSQPNTGNSSAGSSLRNPDEIILQGMVRSMSITRQPLESISLPARATSAPLIVRSMDTT</sequence>
<feature type="compositionally biased region" description="Acidic residues" evidence="1">
    <location>
        <begin position="1"/>
        <end position="12"/>
    </location>
</feature>
<proteinExistence type="predicted"/>
<feature type="compositionally biased region" description="Polar residues" evidence="1">
    <location>
        <begin position="310"/>
        <end position="324"/>
    </location>
</feature>
<dbReference type="Proteomes" id="UP000271241">
    <property type="component" value="Unassembled WGS sequence"/>
</dbReference>
<feature type="region of interest" description="Disordered" evidence="1">
    <location>
        <begin position="298"/>
        <end position="325"/>
    </location>
</feature>
<feature type="region of interest" description="Disordered" evidence="1">
    <location>
        <begin position="213"/>
        <end position="232"/>
    </location>
</feature>
<feature type="compositionally biased region" description="Polar residues" evidence="1">
    <location>
        <begin position="182"/>
        <end position="200"/>
    </location>
</feature>
<dbReference type="AlphaFoldDB" id="A0A4P9XW73"/>
<reference evidence="3" key="1">
    <citation type="journal article" date="2018" name="Nat. Microbiol.">
        <title>Leveraging single-cell genomics to expand the fungal tree of life.</title>
        <authorList>
            <person name="Ahrendt S.R."/>
            <person name="Quandt C.A."/>
            <person name="Ciobanu D."/>
            <person name="Clum A."/>
            <person name="Salamov A."/>
            <person name="Andreopoulos B."/>
            <person name="Cheng J.F."/>
            <person name="Woyke T."/>
            <person name="Pelin A."/>
            <person name="Henrissat B."/>
            <person name="Reynolds N.K."/>
            <person name="Benny G.L."/>
            <person name="Smith M.E."/>
            <person name="James T.Y."/>
            <person name="Grigoriev I.V."/>
        </authorList>
    </citation>
    <scope>NUCLEOTIDE SEQUENCE [LARGE SCALE GENOMIC DNA]</scope>
    <source>
        <strain evidence="3">RSA 1356</strain>
    </source>
</reference>
<feature type="region of interest" description="Disordered" evidence="1">
    <location>
        <begin position="1"/>
        <end position="24"/>
    </location>
</feature>
<name>A0A4P9XW73_9FUNG</name>
<feature type="region of interest" description="Disordered" evidence="1">
    <location>
        <begin position="167"/>
        <end position="200"/>
    </location>
</feature>